<accession>A0AAE1LI69</accession>
<organism evidence="1 2">
    <name type="scientific">Frankliniella fusca</name>
    <dbReference type="NCBI Taxonomy" id="407009"/>
    <lineage>
        <taxon>Eukaryota</taxon>
        <taxon>Metazoa</taxon>
        <taxon>Ecdysozoa</taxon>
        <taxon>Arthropoda</taxon>
        <taxon>Hexapoda</taxon>
        <taxon>Insecta</taxon>
        <taxon>Pterygota</taxon>
        <taxon>Neoptera</taxon>
        <taxon>Paraneoptera</taxon>
        <taxon>Thysanoptera</taxon>
        <taxon>Terebrantia</taxon>
        <taxon>Thripoidea</taxon>
        <taxon>Thripidae</taxon>
        <taxon>Frankliniella</taxon>
    </lineage>
</organism>
<dbReference type="EMBL" id="JAHWGI010000969">
    <property type="protein sequence ID" value="KAK3918997.1"/>
    <property type="molecule type" value="Genomic_DNA"/>
</dbReference>
<protein>
    <submittedName>
        <fullName evidence="1">UPF0328 protein</fullName>
    </submittedName>
</protein>
<dbReference type="Proteomes" id="UP001219518">
    <property type="component" value="Unassembled WGS sequence"/>
</dbReference>
<keyword evidence="2" id="KW-1185">Reference proteome</keyword>
<proteinExistence type="predicted"/>
<comment type="caution">
    <text evidence="1">The sequence shown here is derived from an EMBL/GenBank/DDBJ whole genome shotgun (WGS) entry which is preliminary data.</text>
</comment>
<reference evidence="1" key="2">
    <citation type="journal article" date="2023" name="BMC Genomics">
        <title>Pest status, molecular evolution, and epigenetic factors derived from the genome assembly of Frankliniella fusca, a thysanopteran phytovirus vector.</title>
        <authorList>
            <person name="Catto M.A."/>
            <person name="Labadie P.E."/>
            <person name="Jacobson A.L."/>
            <person name="Kennedy G.G."/>
            <person name="Srinivasan R."/>
            <person name="Hunt B.G."/>
        </authorList>
    </citation>
    <scope>NUCLEOTIDE SEQUENCE</scope>
    <source>
        <strain evidence="1">PL_HMW_Pooled</strain>
    </source>
</reference>
<sequence>MLTWEKAGVLRWLLNISWHFEVATCRPGSKWKDRVRRKLYVKPVSCLSSFPKPTAYCVLIWLILRSTLKSYYYLGVVISCFSFDIECYLTNKGLLELPCLTSVFEAINRFKPILGVI</sequence>
<reference evidence="1" key="1">
    <citation type="submission" date="2021-07" db="EMBL/GenBank/DDBJ databases">
        <authorList>
            <person name="Catto M.A."/>
            <person name="Jacobson A."/>
            <person name="Kennedy G."/>
            <person name="Labadie P."/>
            <person name="Hunt B.G."/>
            <person name="Srinivasan R."/>
        </authorList>
    </citation>
    <scope>NUCLEOTIDE SEQUENCE</scope>
    <source>
        <strain evidence="1">PL_HMW_Pooled</strain>
        <tissue evidence="1">Head</tissue>
    </source>
</reference>
<name>A0AAE1LI69_9NEOP</name>
<gene>
    <name evidence="1" type="ORF">KUF71_008146</name>
</gene>
<dbReference type="AlphaFoldDB" id="A0AAE1LI69"/>
<evidence type="ECO:0000313" key="1">
    <source>
        <dbReference type="EMBL" id="KAK3918997.1"/>
    </source>
</evidence>
<evidence type="ECO:0000313" key="2">
    <source>
        <dbReference type="Proteomes" id="UP001219518"/>
    </source>
</evidence>